<dbReference type="InterPro" id="IPR002192">
    <property type="entry name" value="PPDK_AMP/ATP-bd"/>
</dbReference>
<dbReference type="GO" id="GO:0005524">
    <property type="term" value="F:ATP binding"/>
    <property type="evidence" value="ECO:0007669"/>
    <property type="project" value="InterPro"/>
</dbReference>
<reference evidence="2" key="1">
    <citation type="journal article" date="2020" name="mSystems">
        <title>Genome- and Community-Level Interaction Insights into Carbon Utilization and Element Cycling Functions of Hydrothermarchaeota in Hydrothermal Sediment.</title>
        <authorList>
            <person name="Zhou Z."/>
            <person name="Liu Y."/>
            <person name="Xu W."/>
            <person name="Pan J."/>
            <person name="Luo Z.H."/>
            <person name="Li M."/>
        </authorList>
    </citation>
    <scope>NUCLEOTIDE SEQUENCE [LARGE SCALE GENOMIC DNA]</scope>
    <source>
        <strain evidence="2">SpSt-1233</strain>
    </source>
</reference>
<dbReference type="EMBL" id="DSEC01000157">
    <property type="protein sequence ID" value="HER43260.1"/>
    <property type="molecule type" value="Genomic_DNA"/>
</dbReference>
<dbReference type="Pfam" id="PF01326">
    <property type="entry name" value="PPDK_N"/>
    <property type="match status" value="1"/>
</dbReference>
<dbReference type="GO" id="GO:0016301">
    <property type="term" value="F:kinase activity"/>
    <property type="evidence" value="ECO:0007669"/>
    <property type="project" value="InterPro"/>
</dbReference>
<dbReference type="PANTHER" id="PTHR22931">
    <property type="entry name" value="PHOSPHOENOLPYRUVATE DIKINASE-RELATED"/>
    <property type="match status" value="1"/>
</dbReference>
<dbReference type="InterPro" id="IPR013815">
    <property type="entry name" value="ATP_grasp_subdomain_1"/>
</dbReference>
<dbReference type="PANTHER" id="PTHR22931:SF9">
    <property type="entry name" value="PYRUVATE, PHOSPHATE DIKINASE 1, CHLOROPLASTIC"/>
    <property type="match status" value="1"/>
</dbReference>
<keyword evidence="2" id="KW-0808">Transferase</keyword>
<evidence type="ECO:0000259" key="1">
    <source>
        <dbReference type="Pfam" id="PF01326"/>
    </source>
</evidence>
<keyword evidence="2" id="KW-0670">Pyruvate</keyword>
<accession>A0A7V2AU17</accession>
<dbReference type="Gene3D" id="1.20.80.30">
    <property type="match status" value="1"/>
</dbReference>
<feature type="non-terminal residue" evidence="2">
    <location>
        <position position="195"/>
    </location>
</feature>
<feature type="domain" description="Pyruvate phosphate dikinase AMP/ATP-binding" evidence="1">
    <location>
        <begin position="22"/>
        <end position="59"/>
    </location>
</feature>
<dbReference type="AlphaFoldDB" id="A0A7V2AU17"/>
<dbReference type="EC" id="2.7.9.1" evidence="2"/>
<dbReference type="InterPro" id="IPR010121">
    <property type="entry name" value="Pyruvate_phosphate_dikinase"/>
</dbReference>
<proteinExistence type="predicted"/>
<name>A0A7V2AU17_UNCEI</name>
<protein>
    <submittedName>
        <fullName evidence="2">Pyruvate, phosphate dikinase</fullName>
        <ecNumber evidence="2">2.7.9.1</ecNumber>
    </submittedName>
</protein>
<organism evidence="2">
    <name type="scientific">Eiseniibacteriota bacterium</name>
    <dbReference type="NCBI Taxonomy" id="2212470"/>
    <lineage>
        <taxon>Bacteria</taxon>
        <taxon>Candidatus Eiseniibacteriota</taxon>
    </lineage>
</organism>
<evidence type="ECO:0000313" key="2">
    <source>
        <dbReference type="EMBL" id="HER43260.1"/>
    </source>
</evidence>
<gene>
    <name evidence="2" type="ORF">ENO08_02225</name>
</gene>
<dbReference type="Gene3D" id="3.30.1490.20">
    <property type="entry name" value="ATP-grasp fold, A domain"/>
    <property type="match status" value="1"/>
</dbReference>
<dbReference type="GO" id="GO:0050242">
    <property type="term" value="F:pyruvate, phosphate dikinase activity"/>
    <property type="evidence" value="ECO:0007669"/>
    <property type="project" value="UniProtKB-EC"/>
</dbReference>
<dbReference type="SUPFAM" id="SSF56059">
    <property type="entry name" value="Glutathione synthetase ATP-binding domain-like"/>
    <property type="match status" value="1"/>
</dbReference>
<comment type="caution">
    <text evidence="2">The sequence shown here is derived from an EMBL/GenBank/DDBJ whole genome shotgun (WGS) entry which is preliminary data.</text>
</comment>
<dbReference type="Proteomes" id="UP000886069">
    <property type="component" value="Unassembled WGS sequence"/>
</dbReference>
<sequence length="195" mass="21317">MAEKHVYYFGGGKADGRAEMRNLLGGKGANLAEMTNIGLPVPAGFTISTDVCTYFYEHGGDYPETLEREVGEALGKIEEVMGSLFGDPKDPLLLSIRSGARVSMPGMMDTVLNLGLNEKTVEGLAAKAGDRRFAFDCYRRFVQMYGDVVMGLGPEEKDDLDPFEEILSGKKEEVGASRDIDLGVDDLEDLVSRYK</sequence>